<dbReference type="Pfam" id="PF01648">
    <property type="entry name" value="ACPS"/>
    <property type="match status" value="1"/>
</dbReference>
<dbReference type="InterPro" id="IPR016035">
    <property type="entry name" value="Acyl_Trfase/lysoPLipase"/>
</dbReference>
<keyword evidence="2" id="KW-0597">Phosphoprotein</keyword>
<dbReference type="Gene3D" id="3.40.366.10">
    <property type="entry name" value="Malonyl-Coenzyme A Acyl Carrier Protein, domain 2"/>
    <property type="match status" value="1"/>
</dbReference>
<dbReference type="InterPro" id="IPR016039">
    <property type="entry name" value="Thiolase-like"/>
</dbReference>
<dbReference type="InterPro" id="IPR037143">
    <property type="entry name" value="4-PPantetheinyl_Trfase_dom_sf"/>
</dbReference>
<dbReference type="InterPro" id="IPR020841">
    <property type="entry name" value="PKS_Beta-ketoAc_synthase_dom"/>
</dbReference>
<dbReference type="OrthoDB" id="499075at2"/>
<dbReference type="SMART" id="SM00825">
    <property type="entry name" value="PKS_KS"/>
    <property type="match status" value="1"/>
</dbReference>
<dbReference type="InterPro" id="IPR049551">
    <property type="entry name" value="PKS_DH_C"/>
</dbReference>
<dbReference type="InterPro" id="IPR014043">
    <property type="entry name" value="Acyl_transferase_dom"/>
</dbReference>
<dbReference type="Gene3D" id="3.90.470.20">
    <property type="entry name" value="4'-phosphopantetheinyl transferase domain"/>
    <property type="match status" value="2"/>
</dbReference>
<keyword evidence="3" id="KW-0808">Transferase</keyword>
<feature type="active site" description="Proton donor; for dehydratase activity" evidence="4">
    <location>
        <position position="1231"/>
    </location>
</feature>
<feature type="domain" description="PKS/mFAS DH" evidence="6">
    <location>
        <begin position="1014"/>
        <end position="1317"/>
    </location>
</feature>
<feature type="region of interest" description="C-terminal hotdog fold" evidence="4">
    <location>
        <begin position="1165"/>
        <end position="1317"/>
    </location>
</feature>
<proteinExistence type="predicted"/>
<dbReference type="Gene3D" id="3.30.70.250">
    <property type="entry name" value="Malonyl-CoA ACP transacylase, ACP-binding"/>
    <property type="match status" value="1"/>
</dbReference>
<keyword evidence="1" id="KW-0596">Phosphopantetheine</keyword>
<dbReference type="CDD" id="cd00833">
    <property type="entry name" value="PKS"/>
    <property type="match status" value="1"/>
</dbReference>
<dbReference type="Gene3D" id="3.10.129.110">
    <property type="entry name" value="Polyketide synthase dehydratase"/>
    <property type="match status" value="1"/>
</dbReference>
<dbReference type="GO" id="GO:0008897">
    <property type="term" value="F:holo-[acyl-carrier-protein] synthase activity"/>
    <property type="evidence" value="ECO:0007669"/>
    <property type="project" value="InterPro"/>
</dbReference>
<dbReference type="Pfam" id="PF00109">
    <property type="entry name" value="ketoacyl-synt"/>
    <property type="match status" value="1"/>
</dbReference>
<accession>A0A1E5QNB3</accession>
<dbReference type="Pfam" id="PF02801">
    <property type="entry name" value="Ketoacyl-synt_C"/>
    <property type="match status" value="1"/>
</dbReference>
<dbReference type="InterPro" id="IPR032821">
    <property type="entry name" value="PKS_assoc"/>
</dbReference>
<dbReference type="InterPro" id="IPR014031">
    <property type="entry name" value="Ketoacyl_synth_C"/>
</dbReference>
<evidence type="ECO:0000313" key="7">
    <source>
        <dbReference type="EMBL" id="OEJ76169.1"/>
    </source>
</evidence>
<dbReference type="InterPro" id="IPR008278">
    <property type="entry name" value="4-PPantetheinyl_Trfase_dom"/>
</dbReference>
<feature type="region of interest" description="N-terminal hotdog fold" evidence="4">
    <location>
        <begin position="1014"/>
        <end position="1148"/>
    </location>
</feature>
<sequence>MNVSHLSFSSSPSDIAIVGMSALFAKAANLQAYWHNILHQVDGVTEAPDSWAHPYFDPNSTENNRIYTRKGGFLGDLAQFNPLEFGIMPTAVDGGEPDQFLALKLARDALQDAGYDQKPFNRQKTGIILGRGTYVNRGYTTLLQHGMIVDQTLELLQQLCPHLDKQTLSSVRQGLKESLPPFSPEMLPGLVPNNVTGRIANRLDLMGPNFIIDAACASSLIAVKLAMQELLTHRCDMVLAGGIHASTPPQIYMIFCQLGGLSHSEIRPFDASANGTLLGEGLGILVLKRLADAQRDRDRIYAVLKGVGSASDGKALGLLAPRLEGEVLALERAYQTSGVDPGSIGLIEAHGTSIPLGDRTEIQALSQLFGPRQGQMPPIALGSVKSSIGHCIPAAGVAGLIKTALALYHKVLPPTLCEQVNPALGLEQTPFYINTRARPWVHGNPHLPRRAGVNAFGFGGINAHAVLEEYREPSPTASPLALRPPNELLIFSGDERAEFIERLKTTLSHLQTSPPPTLTPLGYQLSQTPSGFHRLAIIASDPADLAVKLALALDKLDSQPQRFQTRNGIYYGQGKPPGKVAFLFPGEGAQYTNMLADLCLAFPQVREWFDFLDQTFWQERPYRPSQVIFPPPTSLTTAEELFADRQLFAMDIGSETVFTASMALYELLEQCQVPCDAMVGHSTGENTALFASGTAQIESRAQLGELMRYLNQLYQELETGDRIPKGALLAVGAISPDQMAQTLAAAEGRLHWAMDNCDNQLVLFGSETEIEAITPPLKAQGGICLRLPFDRAYHTPLFASVAEAFRTFYEALNIRPSKIPLYSCATAEIFPCEPAAIRALATQQWSSRVRFRETIETLYSRGFRIFVEVGPSSNLTAFTNDILRGKDALAVASNNRRRPGLEQLQHLLGRLFASGVNVNLDIWYRNADTQVSATPPAATPLSLNMPAMHLSETLVQNLQDKLHPPQELPSEPVAYSGQTAVVSAYFDLMQDFLKSQEQVFSQFSPHPATVCCAYPLLGEILSQDESYLECDRIFSLDPDCFLAHHTLGGQPSQWQPDLLALPVLPFTFSMEIIAEAAHYLLGGQYTVVSLHNLRGYRWLTLDEGNLHLCIRAQRQEPTPEGESVWVRLFQQQTVGPETGLLVFEGEVRLSPQALSPPPPQPFSLNAPKRPRLADADLYQTGMFHGPLLQGVKHLRQWSEEGIEADLQVLPVEEFFSEARVPQFQLDPGLLDAAGQLVGYWLTEQFGPDFNCFPFQVNAFYQYAAPLPAGSLVDCRGTIRFTSPQQIAADFELLDATGQVIARLEQWQDRYFAMPTAFSECRLHPQTAYLSEAWMQAETGLTLRRIPAFGDHFLDEAWAIWQRVLVHLMLTPTERETWYRFPPGKRRKDWLLGRIAAKDVIRQWAAEDWGVVLAPIDIEIGTTDLGKPFAEIPLLDTILPDLSIAHTQGEAIAILAADAESIGLDLERLDVRRDWSLLQGAFSESEQILLQSLSTAQQTTALLTFWCAKEAAAKAAGTGLMGVPRRWQAVSYSATENQMEIEFEGYKFIVQWWQTATHLLAVCQSPVRS</sequence>
<feature type="active site" description="Proton acceptor; for dehydratase activity" evidence="4">
    <location>
        <position position="1045"/>
    </location>
</feature>
<dbReference type="GO" id="GO:0000287">
    <property type="term" value="F:magnesium ion binding"/>
    <property type="evidence" value="ECO:0007669"/>
    <property type="project" value="InterPro"/>
</dbReference>
<feature type="domain" description="Ketosynthase family 3 (KS3)" evidence="5">
    <location>
        <begin position="12"/>
        <end position="469"/>
    </location>
</feature>
<dbReference type="PROSITE" id="PS52004">
    <property type="entry name" value="KS3_2"/>
    <property type="match status" value="1"/>
</dbReference>
<evidence type="ECO:0000256" key="4">
    <source>
        <dbReference type="PROSITE-ProRule" id="PRU01363"/>
    </source>
</evidence>
<dbReference type="PROSITE" id="PS00606">
    <property type="entry name" value="KS3_1"/>
    <property type="match status" value="1"/>
</dbReference>
<dbReference type="SUPFAM" id="SSF52151">
    <property type="entry name" value="FabD/lysophospholipase-like"/>
    <property type="match status" value="1"/>
</dbReference>
<dbReference type="Pfam" id="PF00698">
    <property type="entry name" value="Acyl_transf_1"/>
    <property type="match status" value="1"/>
</dbReference>
<protein>
    <submittedName>
        <fullName evidence="7">6-deoxyerythronolide-B synthase</fullName>
    </submittedName>
</protein>
<dbReference type="InterPro" id="IPR042104">
    <property type="entry name" value="PKS_dehydratase_sf"/>
</dbReference>
<dbReference type="PANTHER" id="PTHR43074">
    <property type="entry name" value="OMEGA-3 POLYUNSATURATED FATTY ACID SYNTHASE PFAB-RELATED"/>
    <property type="match status" value="1"/>
</dbReference>
<evidence type="ECO:0000256" key="1">
    <source>
        <dbReference type="ARBA" id="ARBA00022450"/>
    </source>
</evidence>
<dbReference type="PANTHER" id="PTHR43074:SF1">
    <property type="entry name" value="BETA-KETOACYL SYNTHASE FAMILY PROTEIN-RELATED"/>
    <property type="match status" value="1"/>
</dbReference>
<evidence type="ECO:0000256" key="3">
    <source>
        <dbReference type="ARBA" id="ARBA00022679"/>
    </source>
</evidence>
<comment type="caution">
    <text evidence="7">The sequence shown here is derived from an EMBL/GenBank/DDBJ whole genome shotgun (WGS) entry which is preliminary data.</text>
</comment>
<dbReference type="Pfam" id="PF14765">
    <property type="entry name" value="PS-DH"/>
    <property type="match status" value="1"/>
</dbReference>
<dbReference type="InterPro" id="IPR018201">
    <property type="entry name" value="Ketoacyl_synth_AS"/>
</dbReference>
<dbReference type="RefSeq" id="WP_069966328.1">
    <property type="nucleotide sequence ID" value="NZ_CM124774.1"/>
</dbReference>
<gene>
    <name evidence="7" type="ORF">BH720_06360</name>
</gene>
<organism evidence="7">
    <name type="scientific">Desertifilum tharense IPPAS B-1220</name>
    <dbReference type="NCBI Taxonomy" id="1781255"/>
    <lineage>
        <taxon>Bacteria</taxon>
        <taxon>Bacillati</taxon>
        <taxon>Cyanobacteriota</taxon>
        <taxon>Cyanophyceae</taxon>
        <taxon>Desertifilales</taxon>
        <taxon>Desertifilaceae</taxon>
        <taxon>Desertifilum</taxon>
    </lineage>
</organism>
<evidence type="ECO:0000256" key="2">
    <source>
        <dbReference type="ARBA" id="ARBA00022553"/>
    </source>
</evidence>
<dbReference type="GO" id="GO:0006633">
    <property type="term" value="P:fatty acid biosynthetic process"/>
    <property type="evidence" value="ECO:0007669"/>
    <property type="project" value="InterPro"/>
</dbReference>
<dbReference type="Gene3D" id="3.40.47.10">
    <property type="match status" value="1"/>
</dbReference>
<dbReference type="GO" id="GO:0004315">
    <property type="term" value="F:3-oxoacyl-[acyl-carrier-protein] synthase activity"/>
    <property type="evidence" value="ECO:0007669"/>
    <property type="project" value="InterPro"/>
</dbReference>
<dbReference type="SUPFAM" id="SSF56214">
    <property type="entry name" value="4'-phosphopantetheinyl transferase"/>
    <property type="match status" value="2"/>
</dbReference>
<dbReference type="Pfam" id="PF16197">
    <property type="entry name" value="KAsynt_C_assoc"/>
    <property type="match status" value="1"/>
</dbReference>
<dbReference type="PROSITE" id="PS52019">
    <property type="entry name" value="PKS_MFAS_DH"/>
    <property type="match status" value="1"/>
</dbReference>
<dbReference type="STRING" id="1781255.BH720_06360"/>
<dbReference type="SMART" id="SM00827">
    <property type="entry name" value="PKS_AT"/>
    <property type="match status" value="1"/>
</dbReference>
<dbReference type="EMBL" id="MJGC01000041">
    <property type="protein sequence ID" value="OEJ76169.1"/>
    <property type="molecule type" value="Genomic_DNA"/>
</dbReference>
<dbReference type="InterPro" id="IPR052568">
    <property type="entry name" value="PKS-FAS_Synthase"/>
</dbReference>
<dbReference type="SUPFAM" id="SSF53901">
    <property type="entry name" value="Thiolase-like"/>
    <property type="match status" value="1"/>
</dbReference>
<dbReference type="InterPro" id="IPR014030">
    <property type="entry name" value="Ketoacyl_synth_N"/>
</dbReference>
<dbReference type="SUPFAM" id="SSF55048">
    <property type="entry name" value="Probable ACP-binding domain of malonyl-CoA ACP transacylase"/>
    <property type="match status" value="1"/>
</dbReference>
<reference evidence="7" key="1">
    <citation type="submission" date="2016-09" db="EMBL/GenBank/DDBJ databases">
        <title>Draft genome of thermotolerant cyanobacterium Desertifilum sp. strain IPPAS B-1220.</title>
        <authorList>
            <person name="Sinetova M.A."/>
            <person name="Bolakhan K."/>
            <person name="Zayadan B.K."/>
            <person name="Mironov K.S."/>
            <person name="Ustinova V."/>
            <person name="Kupriyanova E.V."/>
            <person name="Sidorov R.A."/>
            <person name="Skrypnik A.N."/>
            <person name="Gogoleva N.E."/>
            <person name="Gogolev Y.V."/>
            <person name="Los D.A."/>
        </authorList>
    </citation>
    <scope>NUCLEOTIDE SEQUENCE [LARGE SCALE GENOMIC DNA]</scope>
    <source>
        <strain evidence="7">IPPAS B-1220</strain>
    </source>
</reference>
<evidence type="ECO:0000259" key="5">
    <source>
        <dbReference type="PROSITE" id="PS52004"/>
    </source>
</evidence>
<dbReference type="InterPro" id="IPR049900">
    <property type="entry name" value="PKS_mFAS_DH"/>
</dbReference>
<dbReference type="InterPro" id="IPR016036">
    <property type="entry name" value="Malonyl_transacylase_ACP-bd"/>
</dbReference>
<evidence type="ECO:0000259" key="6">
    <source>
        <dbReference type="PROSITE" id="PS52019"/>
    </source>
</evidence>
<dbReference type="InterPro" id="IPR001227">
    <property type="entry name" value="Ac_transferase_dom_sf"/>
</dbReference>
<name>A0A1E5QNB3_9CYAN</name>